<gene>
    <name evidence="6" type="ORF">FB388_2469</name>
</gene>
<dbReference type="AlphaFoldDB" id="A0A543GG72"/>
<dbReference type="GO" id="GO:0004497">
    <property type="term" value="F:monooxygenase activity"/>
    <property type="evidence" value="ECO:0007669"/>
    <property type="project" value="UniProtKB-ARBA"/>
</dbReference>
<evidence type="ECO:0000313" key="7">
    <source>
        <dbReference type="Proteomes" id="UP000319818"/>
    </source>
</evidence>
<dbReference type="InterPro" id="IPR036922">
    <property type="entry name" value="Rieske_2Fe-2S_sf"/>
</dbReference>
<dbReference type="GO" id="GO:0051537">
    <property type="term" value="F:2 iron, 2 sulfur cluster binding"/>
    <property type="evidence" value="ECO:0007669"/>
    <property type="project" value="UniProtKB-KW"/>
</dbReference>
<name>A0A543GG72_9PSEU</name>
<evidence type="ECO:0000256" key="2">
    <source>
        <dbReference type="ARBA" id="ARBA00022723"/>
    </source>
</evidence>
<keyword evidence="1" id="KW-0001">2Fe-2S</keyword>
<keyword evidence="7" id="KW-1185">Reference proteome</keyword>
<dbReference type="GO" id="GO:0046872">
    <property type="term" value="F:metal ion binding"/>
    <property type="evidence" value="ECO:0007669"/>
    <property type="project" value="UniProtKB-KW"/>
</dbReference>
<dbReference type="InterPro" id="IPR017941">
    <property type="entry name" value="Rieske_2Fe-2S"/>
</dbReference>
<evidence type="ECO:0000256" key="4">
    <source>
        <dbReference type="ARBA" id="ARBA00023014"/>
    </source>
</evidence>
<dbReference type="Gene3D" id="2.102.10.10">
    <property type="entry name" value="Rieske [2Fe-2S] iron-sulphur domain"/>
    <property type="match status" value="1"/>
</dbReference>
<dbReference type="PANTHER" id="PTHR21496:SF23">
    <property type="entry name" value="3-PHENYLPROPIONATE_CINNAMIC ACID DIOXYGENASE FERREDOXIN SUBUNIT"/>
    <property type="match status" value="1"/>
</dbReference>
<reference evidence="6 7" key="1">
    <citation type="submission" date="2019-06" db="EMBL/GenBank/DDBJ databases">
        <title>Sequencing the genomes of 1000 actinobacteria strains.</title>
        <authorList>
            <person name="Klenk H.-P."/>
        </authorList>
    </citation>
    <scope>NUCLEOTIDE SEQUENCE [LARGE SCALE GENOMIC DNA]</scope>
    <source>
        <strain evidence="6 7">DSM 45511</strain>
    </source>
</reference>
<dbReference type="SUPFAM" id="SSF50022">
    <property type="entry name" value="ISP domain"/>
    <property type="match status" value="1"/>
</dbReference>
<dbReference type="GO" id="GO:0016705">
    <property type="term" value="F:oxidoreductase activity, acting on paired donors, with incorporation or reduction of molecular oxygen"/>
    <property type="evidence" value="ECO:0007669"/>
    <property type="project" value="UniProtKB-ARBA"/>
</dbReference>
<dbReference type="Proteomes" id="UP000319818">
    <property type="component" value="Unassembled WGS sequence"/>
</dbReference>
<accession>A0A543GG72</accession>
<dbReference type="RefSeq" id="WP_142100408.1">
    <property type="nucleotide sequence ID" value="NZ_VFPH01000001.1"/>
</dbReference>
<evidence type="ECO:0000256" key="3">
    <source>
        <dbReference type="ARBA" id="ARBA00023004"/>
    </source>
</evidence>
<dbReference type="PANTHER" id="PTHR21496">
    <property type="entry name" value="FERREDOXIN-RELATED"/>
    <property type="match status" value="1"/>
</dbReference>
<evidence type="ECO:0000256" key="1">
    <source>
        <dbReference type="ARBA" id="ARBA00022714"/>
    </source>
</evidence>
<dbReference type="EMBL" id="VFPH01000001">
    <property type="protein sequence ID" value="TQM45077.1"/>
    <property type="molecule type" value="Genomic_DNA"/>
</dbReference>
<dbReference type="Pfam" id="PF00355">
    <property type="entry name" value="Rieske"/>
    <property type="match status" value="1"/>
</dbReference>
<protein>
    <submittedName>
        <fullName evidence="6">Nitrite reductase/ring-hydroxylating ferredoxin subunit</fullName>
    </submittedName>
</protein>
<dbReference type="OrthoDB" id="9795104at2"/>
<keyword evidence="3" id="KW-0408">Iron</keyword>
<proteinExistence type="predicted"/>
<keyword evidence="4" id="KW-0411">Iron-sulfur</keyword>
<feature type="domain" description="Rieske" evidence="5">
    <location>
        <begin position="3"/>
        <end position="114"/>
    </location>
</feature>
<evidence type="ECO:0000259" key="5">
    <source>
        <dbReference type="PROSITE" id="PS51296"/>
    </source>
</evidence>
<dbReference type="PROSITE" id="PS51296">
    <property type="entry name" value="RIESKE"/>
    <property type="match status" value="1"/>
</dbReference>
<organism evidence="6 7">
    <name type="scientific">Pseudonocardia cypriaca</name>
    <dbReference type="NCBI Taxonomy" id="882449"/>
    <lineage>
        <taxon>Bacteria</taxon>
        <taxon>Bacillati</taxon>
        <taxon>Actinomycetota</taxon>
        <taxon>Actinomycetes</taxon>
        <taxon>Pseudonocardiales</taxon>
        <taxon>Pseudonocardiaceae</taxon>
        <taxon>Pseudonocardia</taxon>
    </lineage>
</organism>
<sequence length="162" mass="17494">MRIVVCRLDEFPPGERRIVQAGRRSIGVFRVGDRFYAINNYCPHQGGPLCLGRTKPWVSSSGPGEFVLAEDDALLACPWHGWEYDLATGQSFLGPGEPPVRTYEVSVEPDAAPGAEARNGRMPGPYVADTFPVHVEDAYVVVETTPRPAAEPGVRAVAGGSE</sequence>
<comment type="caution">
    <text evidence="6">The sequence shown here is derived from an EMBL/GenBank/DDBJ whole genome shotgun (WGS) entry which is preliminary data.</text>
</comment>
<evidence type="ECO:0000313" key="6">
    <source>
        <dbReference type="EMBL" id="TQM45077.1"/>
    </source>
</evidence>
<keyword evidence="2" id="KW-0479">Metal-binding</keyword>